<comment type="catalytic activity">
    <reaction evidence="56">
        <text>a 2,3-saturated acyl-[ACP] + NADP(+) = a (2E)-enoyl-[ACP] + NADPH + H(+)</text>
        <dbReference type="Rhea" id="RHEA:22564"/>
        <dbReference type="Rhea" id="RHEA-COMP:9925"/>
        <dbReference type="Rhea" id="RHEA-COMP:9926"/>
        <dbReference type="ChEBI" id="CHEBI:15378"/>
        <dbReference type="ChEBI" id="CHEBI:57783"/>
        <dbReference type="ChEBI" id="CHEBI:58349"/>
        <dbReference type="ChEBI" id="CHEBI:78784"/>
        <dbReference type="ChEBI" id="CHEBI:78785"/>
        <dbReference type="EC" id="1.3.1.39"/>
    </reaction>
    <physiologicalReaction direction="right-to-left" evidence="56">
        <dbReference type="Rhea" id="RHEA:22566"/>
    </physiologicalReaction>
</comment>
<dbReference type="SUPFAM" id="SSF53474">
    <property type="entry name" value="alpha/beta-Hydrolases"/>
    <property type="match status" value="1"/>
</dbReference>
<evidence type="ECO:0000256" key="5">
    <source>
        <dbReference type="ARBA" id="ARBA00012948"/>
    </source>
</evidence>
<keyword evidence="22" id="KW-0520">NAD</keyword>
<comment type="catalytic activity">
    <reaction evidence="39">
        <text>hexanoyl-[ACP] + malonyl-[ACP] + H(+) = 3-oxooctanoyl-[ACP] + holo-[ACP] + CO2</text>
        <dbReference type="Rhea" id="RHEA:41836"/>
        <dbReference type="Rhea" id="RHEA-COMP:9623"/>
        <dbReference type="Rhea" id="RHEA-COMP:9632"/>
        <dbReference type="Rhea" id="RHEA-COMP:9633"/>
        <dbReference type="Rhea" id="RHEA-COMP:9685"/>
        <dbReference type="ChEBI" id="CHEBI:15378"/>
        <dbReference type="ChEBI" id="CHEBI:16526"/>
        <dbReference type="ChEBI" id="CHEBI:64479"/>
        <dbReference type="ChEBI" id="CHEBI:78449"/>
        <dbReference type="ChEBI" id="CHEBI:78459"/>
        <dbReference type="ChEBI" id="CHEBI:78460"/>
    </reaction>
    <physiologicalReaction direction="left-to-right" evidence="39">
        <dbReference type="Rhea" id="RHEA:41837"/>
    </physiologicalReaction>
</comment>
<dbReference type="FunFam" id="3.40.366.10:FF:000005">
    <property type="entry name" value="Fatty acid synthase"/>
    <property type="match status" value="1"/>
</dbReference>
<evidence type="ECO:0000256" key="60">
    <source>
        <dbReference type="ARBA" id="ARBA00049019"/>
    </source>
</evidence>
<comment type="catalytic activity">
    <reaction evidence="47">
        <text>3-oxobutanoyl-[ACP] + NADPH + H(+) = (3R)-hydroxybutanoyl-[ACP] + NADP(+)</text>
        <dbReference type="Rhea" id="RHEA:41804"/>
        <dbReference type="Rhea" id="RHEA-COMP:9625"/>
        <dbReference type="Rhea" id="RHEA-COMP:9626"/>
        <dbReference type="ChEBI" id="CHEBI:15378"/>
        <dbReference type="ChEBI" id="CHEBI:57783"/>
        <dbReference type="ChEBI" id="CHEBI:58349"/>
        <dbReference type="ChEBI" id="CHEBI:78450"/>
        <dbReference type="ChEBI" id="CHEBI:78451"/>
    </reaction>
    <physiologicalReaction direction="left-to-right" evidence="47">
        <dbReference type="Rhea" id="RHEA:41805"/>
    </physiologicalReaction>
</comment>
<comment type="catalytic activity">
    <reaction evidence="38">
        <text>3-oxooctadecanoyl-[ACP] + NADPH + H(+) = (3R)-hydroxyoctadecanoyl-[ACP] + NADP(+)</text>
        <dbReference type="Rhea" id="RHEA:41920"/>
        <dbReference type="Rhea" id="RHEA-COMP:9653"/>
        <dbReference type="Rhea" id="RHEA-COMP:9654"/>
        <dbReference type="ChEBI" id="CHEBI:15378"/>
        <dbReference type="ChEBI" id="CHEBI:57783"/>
        <dbReference type="ChEBI" id="CHEBI:58349"/>
        <dbReference type="ChEBI" id="CHEBI:78487"/>
        <dbReference type="ChEBI" id="CHEBI:78488"/>
    </reaction>
    <physiologicalReaction direction="left-to-right" evidence="38">
        <dbReference type="Rhea" id="RHEA:41921"/>
    </physiologicalReaction>
</comment>
<dbReference type="InterPro" id="IPR001227">
    <property type="entry name" value="Ac_transferase_dom_sf"/>
</dbReference>
<dbReference type="GO" id="GO:0141148">
    <property type="term" value="F:enoyl-[acyl-carrier-protein] reductase (NADPH) activity"/>
    <property type="evidence" value="ECO:0007669"/>
    <property type="project" value="UniProtKB-EC"/>
</dbReference>
<dbReference type="KEGG" id="char:105888867"/>
<dbReference type="Pfam" id="PF02801">
    <property type="entry name" value="Ketoacyl-synt_C"/>
    <property type="match status" value="1"/>
</dbReference>
<dbReference type="SMART" id="SM00826">
    <property type="entry name" value="PKS_DH"/>
    <property type="match status" value="1"/>
</dbReference>
<dbReference type="PROSITE" id="PS50075">
    <property type="entry name" value="CARRIER"/>
    <property type="match status" value="1"/>
</dbReference>
<comment type="catalytic activity">
    <reaction evidence="61">
        <text>decanoyl-[ACP] + malonyl-[ACP] + H(+) = 3-oxododecanoyl-[ACP] + holo-[ACP] + CO2</text>
        <dbReference type="Rhea" id="RHEA:41868"/>
        <dbReference type="Rhea" id="RHEA-COMP:9623"/>
        <dbReference type="Rhea" id="RHEA-COMP:9640"/>
        <dbReference type="Rhea" id="RHEA-COMP:9641"/>
        <dbReference type="Rhea" id="RHEA-COMP:9685"/>
        <dbReference type="ChEBI" id="CHEBI:15378"/>
        <dbReference type="ChEBI" id="CHEBI:16526"/>
        <dbReference type="ChEBI" id="CHEBI:64479"/>
        <dbReference type="ChEBI" id="CHEBI:78449"/>
        <dbReference type="ChEBI" id="CHEBI:78468"/>
        <dbReference type="ChEBI" id="CHEBI:78469"/>
    </reaction>
    <physiologicalReaction direction="left-to-right" evidence="61">
        <dbReference type="Rhea" id="RHEA:41869"/>
    </physiologicalReaction>
</comment>
<comment type="catalytic activity">
    <reaction evidence="66">
        <text>butanoyl-[ACP] + malonyl-[ACP] + H(+) = 3-oxohexanoyl-[ACP] + holo-[ACP] + CO2</text>
        <dbReference type="Rhea" id="RHEA:41820"/>
        <dbReference type="Rhea" id="RHEA-COMP:9623"/>
        <dbReference type="Rhea" id="RHEA-COMP:9628"/>
        <dbReference type="Rhea" id="RHEA-COMP:9629"/>
        <dbReference type="Rhea" id="RHEA-COMP:9685"/>
        <dbReference type="ChEBI" id="CHEBI:15378"/>
        <dbReference type="ChEBI" id="CHEBI:16526"/>
        <dbReference type="ChEBI" id="CHEBI:64479"/>
        <dbReference type="ChEBI" id="CHEBI:78449"/>
        <dbReference type="ChEBI" id="CHEBI:78454"/>
        <dbReference type="ChEBI" id="CHEBI:78456"/>
    </reaction>
    <physiologicalReaction direction="left-to-right" evidence="66">
        <dbReference type="Rhea" id="RHEA:41821"/>
    </physiologicalReaction>
</comment>
<evidence type="ECO:0000256" key="49">
    <source>
        <dbReference type="ARBA" id="ARBA00048051"/>
    </source>
</evidence>
<comment type="catalytic activity">
    <reaction evidence="53">
        <text>(2E)-octenoyl-[ACP] + NADPH + H(+) = octanoyl-[ACP] + NADP(+)</text>
        <dbReference type="Rhea" id="RHEA:41848"/>
        <dbReference type="Rhea" id="RHEA-COMP:9635"/>
        <dbReference type="Rhea" id="RHEA-COMP:9636"/>
        <dbReference type="ChEBI" id="CHEBI:15378"/>
        <dbReference type="ChEBI" id="CHEBI:57783"/>
        <dbReference type="ChEBI" id="CHEBI:58349"/>
        <dbReference type="ChEBI" id="CHEBI:78462"/>
        <dbReference type="ChEBI" id="CHEBI:78463"/>
    </reaction>
    <physiologicalReaction direction="left-to-right" evidence="53">
        <dbReference type="Rhea" id="RHEA:41849"/>
    </physiologicalReaction>
</comment>
<dbReference type="InterPro" id="IPR036291">
    <property type="entry name" value="NAD(P)-bd_dom_sf"/>
</dbReference>
<evidence type="ECO:0000256" key="39">
    <source>
        <dbReference type="ARBA" id="ARBA00047394"/>
    </source>
</evidence>
<comment type="catalytic activity">
    <reaction evidence="50">
        <text>(2E)-dodecenoyl-[ACP] + NADPH + H(+) = dodecanoyl-[ACP] + NADP(+)</text>
        <dbReference type="Rhea" id="RHEA:41880"/>
        <dbReference type="Rhea" id="RHEA-COMP:9643"/>
        <dbReference type="Rhea" id="RHEA-COMP:9644"/>
        <dbReference type="ChEBI" id="CHEBI:15378"/>
        <dbReference type="ChEBI" id="CHEBI:57783"/>
        <dbReference type="ChEBI" id="CHEBI:58349"/>
        <dbReference type="ChEBI" id="CHEBI:65264"/>
        <dbReference type="ChEBI" id="CHEBI:78472"/>
    </reaction>
    <physiologicalReaction direction="left-to-right" evidence="50">
        <dbReference type="Rhea" id="RHEA:41881"/>
    </physiologicalReaction>
</comment>
<dbReference type="InterPro" id="IPR042104">
    <property type="entry name" value="PKS_dehydratase_sf"/>
</dbReference>
<dbReference type="Pfam" id="PF00975">
    <property type="entry name" value="Thioesterase"/>
    <property type="match status" value="1"/>
</dbReference>
<dbReference type="SUPFAM" id="SSF55048">
    <property type="entry name" value="Probable ACP-binding domain of malonyl-CoA ACP transacylase"/>
    <property type="match status" value="1"/>
</dbReference>
<evidence type="ECO:0000256" key="18">
    <source>
        <dbReference type="ARBA" id="ARBA00022857"/>
    </source>
</evidence>
<dbReference type="GO" id="GO:0004313">
    <property type="term" value="F:[acyl-carrier-protein] S-acetyltransferase activity"/>
    <property type="evidence" value="ECO:0007669"/>
    <property type="project" value="UniProtKB-EC"/>
</dbReference>
<comment type="catalytic activity">
    <reaction evidence="59">
        <text>3-oxotetradecanoyl-[ACP] + NADPH + H(+) = (3R)-hydroxytetradecanoyl-[ACP] + NADP(+)</text>
        <dbReference type="Rhea" id="RHEA:41888"/>
        <dbReference type="Rhea" id="RHEA-COMP:9645"/>
        <dbReference type="Rhea" id="RHEA-COMP:9646"/>
        <dbReference type="ChEBI" id="CHEBI:15378"/>
        <dbReference type="ChEBI" id="CHEBI:57783"/>
        <dbReference type="ChEBI" id="CHEBI:58349"/>
        <dbReference type="ChEBI" id="CHEBI:78473"/>
        <dbReference type="ChEBI" id="CHEBI:78474"/>
    </reaction>
    <physiologicalReaction direction="left-to-right" evidence="59">
        <dbReference type="Rhea" id="RHEA:41889"/>
    </physiologicalReaction>
</comment>
<dbReference type="GO" id="GO:0004314">
    <property type="term" value="F:[acyl-carrier-protein] S-malonyltransferase activity"/>
    <property type="evidence" value="ECO:0007669"/>
    <property type="project" value="UniProtKB-EC"/>
</dbReference>
<evidence type="ECO:0000256" key="32">
    <source>
        <dbReference type="ARBA" id="ARBA00023398"/>
    </source>
</evidence>
<evidence type="ECO:0000256" key="45">
    <source>
        <dbReference type="ARBA" id="ARBA00047810"/>
    </source>
</evidence>
<proteinExistence type="predicted"/>
<dbReference type="Gene3D" id="3.40.50.720">
    <property type="entry name" value="NAD(P)-binding Rossmann-like Domain"/>
    <property type="match status" value="1"/>
</dbReference>
<evidence type="ECO:0000256" key="59">
    <source>
        <dbReference type="ARBA" id="ARBA00048935"/>
    </source>
</evidence>
<comment type="catalytic activity">
    <reaction evidence="27">
        <text>(3R)-hydroxyoctanoyl-[ACP] = (2E)-octenoyl-[ACP] + H2O</text>
        <dbReference type="Rhea" id="RHEA:41844"/>
        <dbReference type="Rhea" id="RHEA-COMP:9634"/>
        <dbReference type="Rhea" id="RHEA-COMP:9635"/>
        <dbReference type="ChEBI" id="CHEBI:15377"/>
        <dbReference type="ChEBI" id="CHEBI:78461"/>
        <dbReference type="ChEBI" id="CHEBI:78462"/>
    </reaction>
    <physiologicalReaction direction="left-to-right" evidence="27">
        <dbReference type="Rhea" id="RHEA:41845"/>
    </physiologicalReaction>
</comment>
<dbReference type="SMART" id="SM00825">
    <property type="entry name" value="PKS_KS"/>
    <property type="match status" value="1"/>
</dbReference>
<dbReference type="InterPro" id="IPR049552">
    <property type="entry name" value="PKS_DH_N"/>
</dbReference>
<evidence type="ECO:0000259" key="71">
    <source>
        <dbReference type="PROSITE" id="PS50075"/>
    </source>
</evidence>
<dbReference type="PANTHER" id="PTHR43775">
    <property type="entry name" value="FATTY ACID SYNTHASE"/>
    <property type="match status" value="1"/>
</dbReference>
<comment type="catalytic activity">
    <reaction evidence="30">
        <text>(3R)-hydroxydecanoyl-[ACP] = (2E)-decenoyl-[ACP] + H2O</text>
        <dbReference type="Rhea" id="RHEA:41860"/>
        <dbReference type="Rhea" id="RHEA-COMP:9638"/>
        <dbReference type="Rhea" id="RHEA-COMP:9639"/>
        <dbReference type="ChEBI" id="CHEBI:15377"/>
        <dbReference type="ChEBI" id="CHEBI:78466"/>
        <dbReference type="ChEBI" id="CHEBI:78467"/>
    </reaction>
    <physiologicalReaction direction="left-to-right" evidence="30">
        <dbReference type="Rhea" id="RHEA:41861"/>
    </physiologicalReaction>
</comment>
<comment type="catalytic activity">
    <reaction evidence="58">
        <text>hexadecanoyl-[ACP] + H2O = hexadecanoate + holo-[ACP] + H(+)</text>
        <dbReference type="Rhea" id="RHEA:41932"/>
        <dbReference type="Rhea" id="RHEA-COMP:9652"/>
        <dbReference type="Rhea" id="RHEA-COMP:9685"/>
        <dbReference type="ChEBI" id="CHEBI:7896"/>
        <dbReference type="ChEBI" id="CHEBI:15377"/>
        <dbReference type="ChEBI" id="CHEBI:15378"/>
        <dbReference type="ChEBI" id="CHEBI:64479"/>
        <dbReference type="ChEBI" id="CHEBI:78483"/>
        <dbReference type="EC" id="3.1.2.14"/>
    </reaction>
    <physiologicalReaction direction="left-to-right" evidence="58">
        <dbReference type="Rhea" id="RHEA:41933"/>
    </physiologicalReaction>
</comment>
<evidence type="ECO:0000256" key="57">
    <source>
        <dbReference type="ARBA" id="ARBA00048691"/>
    </source>
</evidence>
<comment type="catalytic activity">
    <reaction evidence="37">
        <text>acetyl-CoA + n malonyl-CoA + 2n NADPH + 2n H(+) = a long-chain fatty acid + (n+1) CoA + n CO2 + 2n NADP(+).</text>
        <dbReference type="EC" id="2.3.1.85"/>
    </reaction>
</comment>
<keyword evidence="24" id="KW-0275">Fatty acid biosynthesis</keyword>
<comment type="catalytic activity">
    <reaction evidence="41">
        <text>3-oxodecanoyl-[ACP] + NADPH + H(+) = (3R)-hydroxydecanoyl-[ACP] + NADP(+)</text>
        <dbReference type="Rhea" id="RHEA:41856"/>
        <dbReference type="Rhea" id="RHEA-COMP:9637"/>
        <dbReference type="Rhea" id="RHEA-COMP:9638"/>
        <dbReference type="ChEBI" id="CHEBI:15378"/>
        <dbReference type="ChEBI" id="CHEBI:57783"/>
        <dbReference type="ChEBI" id="CHEBI:58349"/>
        <dbReference type="ChEBI" id="CHEBI:78464"/>
        <dbReference type="ChEBI" id="CHEBI:78466"/>
    </reaction>
    <physiologicalReaction direction="left-to-right" evidence="41">
        <dbReference type="Rhea" id="RHEA:41857"/>
    </physiologicalReaction>
</comment>
<dbReference type="GO" id="GO:0004312">
    <property type="term" value="F:fatty acid synthase activity"/>
    <property type="evidence" value="ECO:0007669"/>
    <property type="project" value="UniProtKB-EC"/>
</dbReference>
<dbReference type="EC" id="1.3.1.39" evidence="2"/>
<evidence type="ECO:0000256" key="30">
    <source>
        <dbReference type="ARBA" id="ARBA00023388"/>
    </source>
</evidence>
<comment type="catalytic activity">
    <reaction evidence="64">
        <text>3-oxohexadecanoyl-[ACP] + NADPH + H(+) = (3R)-hydroxyhexadecanoyl-[ACP] + NADP(+)</text>
        <dbReference type="Rhea" id="RHEA:41904"/>
        <dbReference type="Rhea" id="RHEA-COMP:9649"/>
        <dbReference type="Rhea" id="RHEA-COMP:9650"/>
        <dbReference type="ChEBI" id="CHEBI:15378"/>
        <dbReference type="ChEBI" id="CHEBI:57783"/>
        <dbReference type="ChEBI" id="CHEBI:58349"/>
        <dbReference type="ChEBI" id="CHEBI:78478"/>
        <dbReference type="ChEBI" id="CHEBI:78480"/>
    </reaction>
    <physiologicalReaction direction="left-to-right" evidence="64">
        <dbReference type="Rhea" id="RHEA:41905"/>
    </physiologicalReaction>
</comment>
<dbReference type="Pfam" id="PF13602">
    <property type="entry name" value="ADH_zinc_N_2"/>
    <property type="match status" value="1"/>
</dbReference>
<dbReference type="EC" id="2.3.1.41" evidence="7"/>
<evidence type="ECO:0000256" key="6">
    <source>
        <dbReference type="ARBA" id="ARBA00013167"/>
    </source>
</evidence>
<dbReference type="Gene3D" id="3.40.50.1820">
    <property type="entry name" value="alpha/beta hydrolase"/>
    <property type="match status" value="2"/>
</dbReference>
<dbReference type="InterPro" id="IPR029058">
    <property type="entry name" value="AB_hydrolase_fold"/>
</dbReference>
<comment type="catalytic activity">
    <reaction evidence="63">
        <text>3-oxododecanoyl-[ACP] + NADPH + H(+) = (3R)-hydroxydodecanoyl-[ACP] + NADP(+)</text>
        <dbReference type="Rhea" id="RHEA:41872"/>
        <dbReference type="Rhea" id="RHEA-COMP:9641"/>
        <dbReference type="Rhea" id="RHEA-COMP:9642"/>
        <dbReference type="ChEBI" id="CHEBI:15378"/>
        <dbReference type="ChEBI" id="CHEBI:57783"/>
        <dbReference type="ChEBI" id="CHEBI:58349"/>
        <dbReference type="ChEBI" id="CHEBI:78469"/>
        <dbReference type="ChEBI" id="CHEBI:78470"/>
    </reaction>
    <physiologicalReaction direction="left-to-right" evidence="63">
        <dbReference type="Rhea" id="RHEA:41873"/>
    </physiologicalReaction>
</comment>
<feature type="region of interest" description="N-terminal hotdog fold" evidence="69">
    <location>
        <begin position="842"/>
        <end position="970"/>
    </location>
</feature>
<keyword evidence="16" id="KW-0378">Hydrolase</keyword>
<evidence type="ECO:0000256" key="42">
    <source>
        <dbReference type="ARBA" id="ARBA00047451"/>
    </source>
</evidence>
<evidence type="ECO:0000256" key="41">
    <source>
        <dbReference type="ARBA" id="ARBA00047440"/>
    </source>
</evidence>
<keyword evidence="19" id="KW-0663">Pyridoxal phosphate</keyword>
<dbReference type="InterPro" id="IPR020841">
    <property type="entry name" value="PKS_Beta-ketoAc_synthase_dom"/>
</dbReference>
<dbReference type="InterPro" id="IPR049900">
    <property type="entry name" value="PKS_mFAS_DH"/>
</dbReference>
<dbReference type="InterPro" id="IPR014031">
    <property type="entry name" value="Ketoacyl_synth_C"/>
</dbReference>
<dbReference type="CDD" id="cd00833">
    <property type="entry name" value="PKS"/>
    <property type="match status" value="1"/>
</dbReference>
<dbReference type="InterPro" id="IPR020806">
    <property type="entry name" value="PKS_PP-bd"/>
</dbReference>
<evidence type="ECO:0000256" key="8">
    <source>
        <dbReference type="ARBA" id="ARBA00013256"/>
    </source>
</evidence>
<feature type="active site" description="Proton acceptor; for dehydratase activity" evidence="69">
    <location>
        <position position="883"/>
    </location>
</feature>
<evidence type="ECO:0000256" key="63">
    <source>
        <dbReference type="ARBA" id="ARBA00049263"/>
    </source>
</evidence>
<evidence type="ECO:0000256" key="37">
    <source>
        <dbReference type="ARBA" id="ARBA00044883"/>
    </source>
</evidence>
<feature type="domain" description="PKS/mFAS DH" evidence="73">
    <location>
        <begin position="842"/>
        <end position="1114"/>
    </location>
</feature>
<evidence type="ECO:0000256" key="28">
    <source>
        <dbReference type="ARBA" id="ARBA00023351"/>
    </source>
</evidence>
<evidence type="ECO:0000256" key="58">
    <source>
        <dbReference type="ARBA" id="ARBA00048704"/>
    </source>
</evidence>
<evidence type="ECO:0000256" key="40">
    <source>
        <dbReference type="ARBA" id="ARBA00047400"/>
    </source>
</evidence>
<dbReference type="Gene3D" id="1.10.1200.10">
    <property type="entry name" value="ACP-like"/>
    <property type="match status" value="1"/>
</dbReference>
<feature type="domain" description="Ketosynthase family 3 (KS3)" evidence="72">
    <location>
        <begin position="1"/>
        <end position="406"/>
    </location>
</feature>
<dbReference type="GO" id="GO:0006633">
    <property type="term" value="P:fatty acid biosynthetic process"/>
    <property type="evidence" value="ECO:0007669"/>
    <property type="project" value="UniProtKB-UniPathway"/>
</dbReference>
<evidence type="ECO:0000256" key="21">
    <source>
        <dbReference type="ARBA" id="ARBA00023002"/>
    </source>
</evidence>
<dbReference type="CDD" id="cd08954">
    <property type="entry name" value="KR_1_FAS_SDR_x"/>
    <property type="match status" value="1"/>
</dbReference>
<dbReference type="InterPro" id="IPR006162">
    <property type="entry name" value="Ppantetheine_attach_site"/>
</dbReference>
<comment type="catalytic activity">
    <reaction evidence="68">
        <text>octanoyl-[ACP] + malonyl-[ACP] + H(+) = 3-oxodecanoyl-[ACP] + holo-[ACP] + CO2</text>
        <dbReference type="Rhea" id="RHEA:41852"/>
        <dbReference type="Rhea" id="RHEA-COMP:9623"/>
        <dbReference type="Rhea" id="RHEA-COMP:9636"/>
        <dbReference type="Rhea" id="RHEA-COMP:9637"/>
        <dbReference type="Rhea" id="RHEA-COMP:9685"/>
        <dbReference type="ChEBI" id="CHEBI:15378"/>
        <dbReference type="ChEBI" id="CHEBI:16526"/>
        <dbReference type="ChEBI" id="CHEBI:64479"/>
        <dbReference type="ChEBI" id="CHEBI:78449"/>
        <dbReference type="ChEBI" id="CHEBI:78463"/>
        <dbReference type="ChEBI" id="CHEBI:78464"/>
    </reaction>
    <physiologicalReaction direction="left-to-right" evidence="68">
        <dbReference type="Rhea" id="RHEA:41853"/>
    </physiologicalReaction>
</comment>
<dbReference type="SUPFAM" id="SSF50129">
    <property type="entry name" value="GroES-like"/>
    <property type="match status" value="1"/>
</dbReference>
<evidence type="ECO:0000256" key="14">
    <source>
        <dbReference type="ARBA" id="ARBA00022679"/>
    </source>
</evidence>
<evidence type="ECO:0000256" key="70">
    <source>
        <dbReference type="SAM" id="MobiDB-lite"/>
    </source>
</evidence>
<dbReference type="FunFam" id="3.40.47.10:FF:000033">
    <property type="entry name" value="Fatty acid synthase"/>
    <property type="match status" value="1"/>
</dbReference>
<dbReference type="InterPro" id="IPR057326">
    <property type="entry name" value="KR_dom"/>
</dbReference>
<evidence type="ECO:0000256" key="56">
    <source>
        <dbReference type="ARBA" id="ARBA00048650"/>
    </source>
</evidence>
<comment type="catalytic activity">
    <reaction evidence="55">
        <text>3-oxohexanoyl-[ACP] + NADPH + H(+) = (3R)-hydroxyhexanoyl-[ACP] + NADP(+)</text>
        <dbReference type="Rhea" id="RHEA:41824"/>
        <dbReference type="Rhea" id="RHEA-COMP:9629"/>
        <dbReference type="Rhea" id="RHEA-COMP:9630"/>
        <dbReference type="ChEBI" id="CHEBI:15378"/>
        <dbReference type="ChEBI" id="CHEBI:57783"/>
        <dbReference type="ChEBI" id="CHEBI:58349"/>
        <dbReference type="ChEBI" id="CHEBI:78456"/>
        <dbReference type="ChEBI" id="CHEBI:78457"/>
    </reaction>
    <physiologicalReaction direction="left-to-right" evidence="55">
        <dbReference type="Rhea" id="RHEA:41825"/>
    </physiologicalReaction>
</comment>
<evidence type="ECO:0000313" key="75">
    <source>
        <dbReference type="RefSeq" id="XP_012670076.1"/>
    </source>
</evidence>
<dbReference type="Proteomes" id="UP000515152">
    <property type="component" value="Chromosome 23"/>
</dbReference>
<dbReference type="SUPFAM" id="SSF53335">
    <property type="entry name" value="S-adenosyl-L-methionine-dependent methyltransferases"/>
    <property type="match status" value="1"/>
</dbReference>
<dbReference type="GO" id="GO:0004316">
    <property type="term" value="F:3-oxoacyl-[acyl-carrier-protein] reductase (NADPH) activity"/>
    <property type="evidence" value="ECO:0007669"/>
    <property type="project" value="UniProtKB-EC"/>
</dbReference>
<comment type="catalytic activity">
    <reaction evidence="52">
        <text>holo-[ACP] + malonyl-CoA = malonyl-[ACP] + CoA</text>
        <dbReference type="Rhea" id="RHEA:41792"/>
        <dbReference type="Rhea" id="RHEA-COMP:9623"/>
        <dbReference type="Rhea" id="RHEA-COMP:9685"/>
        <dbReference type="ChEBI" id="CHEBI:57287"/>
        <dbReference type="ChEBI" id="CHEBI:57384"/>
        <dbReference type="ChEBI" id="CHEBI:64479"/>
        <dbReference type="ChEBI" id="CHEBI:78449"/>
        <dbReference type="EC" id="2.3.1.39"/>
    </reaction>
    <physiologicalReaction direction="left-to-right" evidence="52">
        <dbReference type="Rhea" id="RHEA:41793"/>
    </physiologicalReaction>
</comment>
<dbReference type="EC" id="2.3.1.85" evidence="4"/>
<dbReference type="FunFam" id="3.40.50.720:FF:000209">
    <property type="entry name" value="Polyketide synthase Pks12"/>
    <property type="match status" value="1"/>
</dbReference>
<dbReference type="RefSeq" id="XP_012670076.1">
    <property type="nucleotide sequence ID" value="XM_012814622.3"/>
</dbReference>
<evidence type="ECO:0000256" key="64">
    <source>
        <dbReference type="ARBA" id="ARBA00049414"/>
    </source>
</evidence>
<dbReference type="SUPFAM" id="SSF52151">
    <property type="entry name" value="FabD/lysophospholipase-like"/>
    <property type="match status" value="1"/>
</dbReference>
<dbReference type="InterPro" id="IPR001031">
    <property type="entry name" value="Thioesterase"/>
</dbReference>
<dbReference type="EC" id="2.3.1.38" evidence="8"/>
<evidence type="ECO:0000256" key="19">
    <source>
        <dbReference type="ARBA" id="ARBA00022898"/>
    </source>
</evidence>
<dbReference type="FunFam" id="3.40.50.1820:FF:000105">
    <property type="entry name" value="Fatty acid synthase"/>
    <property type="match status" value="1"/>
</dbReference>
<protein>
    <recommendedName>
        <fullName evidence="10">Fatty acid synthase</fullName>
        <ecNumber evidence="5">1.1.1.100</ecNumber>
        <ecNumber evidence="2">1.3.1.39</ecNumber>
        <ecNumber evidence="8">2.3.1.38</ecNumber>
        <ecNumber evidence="9">2.3.1.39</ecNumber>
        <ecNumber evidence="7">2.3.1.41</ecNumber>
        <ecNumber evidence="4">2.3.1.85</ecNumber>
        <ecNumber evidence="3">3.1.2.14</ecNumber>
        <ecNumber evidence="6">4.2.1.59</ecNumber>
    </recommendedName>
</protein>
<comment type="catalytic activity">
    <reaction evidence="28">
        <text>(3R)-hydroxydodecanoyl-[ACP] = (2E)-dodecenoyl-[ACP] + H2O</text>
        <dbReference type="Rhea" id="RHEA:41876"/>
        <dbReference type="Rhea" id="RHEA-COMP:9642"/>
        <dbReference type="Rhea" id="RHEA-COMP:9643"/>
        <dbReference type="ChEBI" id="CHEBI:15377"/>
        <dbReference type="ChEBI" id="CHEBI:78470"/>
        <dbReference type="ChEBI" id="CHEBI:78472"/>
    </reaction>
    <physiologicalReaction direction="left-to-right" evidence="28">
        <dbReference type="Rhea" id="RHEA:41877"/>
    </physiologicalReaction>
</comment>
<evidence type="ECO:0000256" key="53">
    <source>
        <dbReference type="ARBA" id="ARBA00048420"/>
    </source>
</evidence>
<evidence type="ECO:0000256" key="3">
    <source>
        <dbReference type="ARBA" id="ARBA00012480"/>
    </source>
</evidence>
<keyword evidence="14" id="KW-0808">Transferase</keyword>
<evidence type="ECO:0000256" key="65">
    <source>
        <dbReference type="ARBA" id="ARBA00049422"/>
    </source>
</evidence>
<evidence type="ECO:0000256" key="15">
    <source>
        <dbReference type="ARBA" id="ARBA00022799"/>
    </source>
</evidence>
<comment type="catalytic activity">
    <reaction evidence="60">
        <text>(2E)-octadecenoyl-[ACP] + NADPH + H(+) = octadecanoyl-[ACP] + NADP(+)</text>
        <dbReference type="Rhea" id="RHEA:41928"/>
        <dbReference type="Rhea" id="RHEA-COMP:9655"/>
        <dbReference type="Rhea" id="RHEA-COMP:9656"/>
        <dbReference type="ChEBI" id="CHEBI:15378"/>
        <dbReference type="ChEBI" id="CHEBI:57783"/>
        <dbReference type="ChEBI" id="CHEBI:58349"/>
        <dbReference type="ChEBI" id="CHEBI:78489"/>
        <dbReference type="ChEBI" id="CHEBI:78495"/>
    </reaction>
    <physiologicalReaction direction="left-to-right" evidence="60">
        <dbReference type="Rhea" id="RHEA:41929"/>
    </physiologicalReaction>
</comment>
<evidence type="ECO:0000256" key="17">
    <source>
        <dbReference type="ARBA" id="ARBA00022832"/>
    </source>
</evidence>
<dbReference type="FunFam" id="3.10.129.110:FF:000002">
    <property type="entry name" value="Fatty acid synthase"/>
    <property type="match status" value="1"/>
</dbReference>
<feature type="region of interest" description="C-terminal hotdog fold" evidence="69">
    <location>
        <begin position="988"/>
        <end position="1114"/>
    </location>
</feature>
<keyword evidence="12" id="KW-0444">Lipid biosynthesis</keyword>
<dbReference type="InterPro" id="IPR020843">
    <property type="entry name" value="ER"/>
</dbReference>
<dbReference type="Pfam" id="PF00109">
    <property type="entry name" value="ketoacyl-synt"/>
    <property type="match status" value="1"/>
</dbReference>
<evidence type="ECO:0000256" key="61">
    <source>
        <dbReference type="ARBA" id="ARBA00049109"/>
    </source>
</evidence>
<dbReference type="PROSITE" id="PS52019">
    <property type="entry name" value="PKS_MFAS_DH"/>
    <property type="match status" value="1"/>
</dbReference>
<dbReference type="UniPathway" id="UPA00094"/>
<dbReference type="InterPro" id="IPR013968">
    <property type="entry name" value="PKS_KR"/>
</dbReference>
<comment type="catalytic activity">
    <reaction evidence="33">
        <text>(3R)-hydroxyoctadecanoyl-[ACP] = (2E)-octadecenoyl-[ACP] + H2O</text>
        <dbReference type="Rhea" id="RHEA:41924"/>
        <dbReference type="Rhea" id="RHEA-COMP:9654"/>
        <dbReference type="Rhea" id="RHEA-COMP:9655"/>
        <dbReference type="ChEBI" id="CHEBI:15377"/>
        <dbReference type="ChEBI" id="CHEBI:78488"/>
        <dbReference type="ChEBI" id="CHEBI:78489"/>
    </reaction>
    <physiologicalReaction direction="left-to-right" evidence="33">
        <dbReference type="Rhea" id="RHEA:41925"/>
    </physiologicalReaction>
</comment>
<dbReference type="SUPFAM" id="SSF51735">
    <property type="entry name" value="NAD(P)-binding Rossmann-fold domains"/>
    <property type="match status" value="2"/>
</dbReference>
<dbReference type="PANTHER" id="PTHR43775:SF7">
    <property type="entry name" value="FATTY ACID SYNTHASE"/>
    <property type="match status" value="1"/>
</dbReference>
<evidence type="ECO:0000256" key="7">
    <source>
        <dbReference type="ARBA" id="ARBA00013191"/>
    </source>
</evidence>
<dbReference type="SMART" id="SM00829">
    <property type="entry name" value="PKS_ER"/>
    <property type="match status" value="1"/>
</dbReference>
<evidence type="ECO:0000313" key="74">
    <source>
        <dbReference type="Proteomes" id="UP000515152"/>
    </source>
</evidence>
<dbReference type="GO" id="GO:0016297">
    <property type="term" value="F:fatty acyl-[ACP] hydrolase activity"/>
    <property type="evidence" value="ECO:0007669"/>
    <property type="project" value="UniProtKB-EC"/>
</dbReference>
<evidence type="ECO:0000256" key="26">
    <source>
        <dbReference type="ARBA" id="ARBA00023268"/>
    </source>
</evidence>
<keyword evidence="26" id="KW-0511">Multifunctional enzyme</keyword>
<evidence type="ECO:0000256" key="12">
    <source>
        <dbReference type="ARBA" id="ARBA00022516"/>
    </source>
</evidence>
<dbReference type="Gene3D" id="3.10.129.110">
    <property type="entry name" value="Polyketide synthase dehydratase"/>
    <property type="match status" value="1"/>
</dbReference>
<dbReference type="GO" id="GO:0004315">
    <property type="term" value="F:3-oxoacyl-[acyl-carrier-protein] synthase activity"/>
    <property type="evidence" value="ECO:0007669"/>
    <property type="project" value="UniProtKB-EC"/>
</dbReference>
<evidence type="ECO:0000256" key="13">
    <source>
        <dbReference type="ARBA" id="ARBA00022553"/>
    </source>
</evidence>
<comment type="catalytic activity">
    <reaction evidence="32">
        <text>(3R)-hydroxytetradecanoyl-[ACP] = (2E)-tetradecenoyl-[ACP] + H2O</text>
        <dbReference type="Rhea" id="RHEA:41892"/>
        <dbReference type="Rhea" id="RHEA-COMP:9646"/>
        <dbReference type="Rhea" id="RHEA-COMP:9647"/>
        <dbReference type="ChEBI" id="CHEBI:15377"/>
        <dbReference type="ChEBI" id="CHEBI:78474"/>
        <dbReference type="ChEBI" id="CHEBI:78475"/>
    </reaction>
    <physiologicalReaction direction="left-to-right" evidence="32">
        <dbReference type="Rhea" id="RHEA:41893"/>
    </physiologicalReaction>
</comment>
<comment type="catalytic activity">
    <reaction evidence="31">
        <text>a (3R)-hydroxyacyl-[ACP] = a (2E)-enoyl-[ACP] + H2O</text>
        <dbReference type="Rhea" id="RHEA:13097"/>
        <dbReference type="Rhea" id="RHEA-COMP:9925"/>
        <dbReference type="Rhea" id="RHEA-COMP:9945"/>
        <dbReference type="ChEBI" id="CHEBI:15377"/>
        <dbReference type="ChEBI" id="CHEBI:78784"/>
        <dbReference type="ChEBI" id="CHEBI:78827"/>
        <dbReference type="EC" id="4.2.1.59"/>
    </reaction>
    <physiologicalReaction direction="left-to-right" evidence="31">
        <dbReference type="Rhea" id="RHEA:13098"/>
    </physiologicalReaction>
</comment>
<gene>
    <name evidence="75" type="primary">fasn</name>
</gene>
<evidence type="ECO:0000256" key="50">
    <source>
        <dbReference type="ARBA" id="ARBA00048281"/>
    </source>
</evidence>
<dbReference type="SMART" id="SM00823">
    <property type="entry name" value="PKS_PP"/>
    <property type="match status" value="1"/>
</dbReference>
<evidence type="ECO:0000256" key="69">
    <source>
        <dbReference type="PROSITE-ProRule" id="PRU01363"/>
    </source>
</evidence>
<evidence type="ECO:0000256" key="22">
    <source>
        <dbReference type="ARBA" id="ARBA00023027"/>
    </source>
</evidence>
<keyword evidence="13" id="KW-0597">Phosphoprotein</keyword>
<comment type="catalytic activity">
    <reaction evidence="48">
        <text>acetyl-[ACP] + malonyl-[ACP] + H(+) = 3-oxobutanoyl-[ACP] + holo-[ACP] + CO2</text>
        <dbReference type="Rhea" id="RHEA:41800"/>
        <dbReference type="Rhea" id="RHEA-COMP:9621"/>
        <dbReference type="Rhea" id="RHEA-COMP:9623"/>
        <dbReference type="Rhea" id="RHEA-COMP:9625"/>
        <dbReference type="Rhea" id="RHEA-COMP:9685"/>
        <dbReference type="ChEBI" id="CHEBI:15378"/>
        <dbReference type="ChEBI" id="CHEBI:16526"/>
        <dbReference type="ChEBI" id="CHEBI:64479"/>
        <dbReference type="ChEBI" id="CHEBI:78446"/>
        <dbReference type="ChEBI" id="CHEBI:78449"/>
        <dbReference type="ChEBI" id="CHEBI:78450"/>
    </reaction>
    <physiologicalReaction direction="left-to-right" evidence="48">
        <dbReference type="Rhea" id="RHEA:41801"/>
    </physiologicalReaction>
</comment>
<dbReference type="Pfam" id="PF00698">
    <property type="entry name" value="Acyl_transf_1"/>
    <property type="match status" value="1"/>
</dbReference>
<keyword evidence="11" id="KW-0596">Phosphopantetheine</keyword>
<evidence type="ECO:0000256" key="31">
    <source>
        <dbReference type="ARBA" id="ARBA00023394"/>
    </source>
</evidence>
<comment type="function">
    <text evidence="36">Fatty acid synthetase is a multifunctional enzyme that catalyzes the de novo biosynthesis of long-chain saturated fatty acids starting from acetyl-CoA and malonyl-CoA in the presence of NADPH. This multifunctional protein contains 7 catalytic activities and a site for the binding of the prosthetic group 4'-phosphopantetheine of the acyl carrier protein ([ACP]) domain.</text>
</comment>
<dbReference type="EC" id="4.2.1.59" evidence="6"/>
<dbReference type="EC" id="2.3.1.39" evidence="9"/>
<comment type="catalytic activity">
    <reaction evidence="40">
        <text>a (3R)-hydroxyacyl-[ACP] + NADP(+) = a 3-oxoacyl-[ACP] + NADPH + H(+)</text>
        <dbReference type="Rhea" id="RHEA:17397"/>
        <dbReference type="Rhea" id="RHEA-COMP:9916"/>
        <dbReference type="Rhea" id="RHEA-COMP:9945"/>
        <dbReference type="ChEBI" id="CHEBI:15378"/>
        <dbReference type="ChEBI" id="CHEBI:57783"/>
        <dbReference type="ChEBI" id="CHEBI:58349"/>
        <dbReference type="ChEBI" id="CHEBI:78776"/>
        <dbReference type="ChEBI" id="CHEBI:78827"/>
        <dbReference type="EC" id="1.1.1.100"/>
    </reaction>
    <physiologicalReaction direction="right-to-left" evidence="40">
        <dbReference type="Rhea" id="RHEA:17399"/>
    </physiologicalReaction>
</comment>
<evidence type="ECO:0000256" key="48">
    <source>
        <dbReference type="ARBA" id="ARBA00047961"/>
    </source>
</evidence>
<comment type="catalytic activity">
    <reaction evidence="57">
        <text>holo-[ACP] + acetyl-CoA = acetyl-[ACP] + CoA</text>
        <dbReference type="Rhea" id="RHEA:41788"/>
        <dbReference type="Rhea" id="RHEA-COMP:9621"/>
        <dbReference type="Rhea" id="RHEA-COMP:9685"/>
        <dbReference type="ChEBI" id="CHEBI:57287"/>
        <dbReference type="ChEBI" id="CHEBI:57288"/>
        <dbReference type="ChEBI" id="CHEBI:64479"/>
        <dbReference type="ChEBI" id="CHEBI:78446"/>
        <dbReference type="EC" id="2.3.1.38"/>
    </reaction>
    <physiologicalReaction direction="left-to-right" evidence="57">
        <dbReference type="Rhea" id="RHEA:41789"/>
    </physiologicalReaction>
</comment>
<evidence type="ECO:0000256" key="10">
    <source>
        <dbReference type="ARBA" id="ARBA00018769"/>
    </source>
</evidence>
<dbReference type="Pfam" id="PF16197">
    <property type="entry name" value="KAsynt_C_assoc"/>
    <property type="match status" value="1"/>
</dbReference>
<evidence type="ECO:0000256" key="47">
    <source>
        <dbReference type="ARBA" id="ARBA00047953"/>
    </source>
</evidence>
<dbReference type="PROSITE" id="PS00012">
    <property type="entry name" value="PHOSPHOPANTETHEINE"/>
    <property type="match status" value="1"/>
</dbReference>
<evidence type="ECO:0000256" key="4">
    <source>
        <dbReference type="ARBA" id="ARBA00012873"/>
    </source>
</evidence>
<dbReference type="Pfam" id="PF21149">
    <property type="entry name" value="FAS_pseudo-KR"/>
    <property type="match status" value="1"/>
</dbReference>
<evidence type="ECO:0000256" key="2">
    <source>
        <dbReference type="ARBA" id="ARBA00012004"/>
    </source>
</evidence>
<dbReference type="Pfam" id="PF21089">
    <property type="entry name" value="PKS_DH_N"/>
    <property type="match status" value="1"/>
</dbReference>
<dbReference type="Gene3D" id="3.30.70.3290">
    <property type="match status" value="1"/>
</dbReference>
<evidence type="ECO:0000256" key="34">
    <source>
        <dbReference type="ARBA" id="ARBA00023401"/>
    </source>
</evidence>
<dbReference type="EC" id="3.1.2.14" evidence="3"/>
<evidence type="ECO:0000256" key="62">
    <source>
        <dbReference type="ARBA" id="ARBA00049171"/>
    </source>
</evidence>
<evidence type="ECO:0000256" key="27">
    <source>
        <dbReference type="ARBA" id="ARBA00023332"/>
    </source>
</evidence>
<dbReference type="FunFam" id="3.40.50.1820:FF:000059">
    <property type="entry name" value="Fatty acid synthase"/>
    <property type="match status" value="1"/>
</dbReference>
<dbReference type="GO" id="GO:0005737">
    <property type="term" value="C:cytoplasm"/>
    <property type="evidence" value="ECO:0007669"/>
    <property type="project" value="TreeGrafter"/>
</dbReference>
<dbReference type="InterPro" id="IPR018201">
    <property type="entry name" value="Ketoacyl_synth_AS"/>
</dbReference>
<dbReference type="CTD" id="2194"/>
<comment type="catalytic activity">
    <reaction evidence="67">
        <text>(2E)-decenoyl-[ACP] + NADPH + H(+) = decanoyl-[ACP] + NADP(+)</text>
        <dbReference type="Rhea" id="RHEA:41864"/>
        <dbReference type="Rhea" id="RHEA-COMP:9639"/>
        <dbReference type="Rhea" id="RHEA-COMP:9640"/>
        <dbReference type="ChEBI" id="CHEBI:15378"/>
        <dbReference type="ChEBI" id="CHEBI:57783"/>
        <dbReference type="ChEBI" id="CHEBI:58349"/>
        <dbReference type="ChEBI" id="CHEBI:78467"/>
        <dbReference type="ChEBI" id="CHEBI:78468"/>
    </reaction>
    <physiologicalReaction direction="left-to-right" evidence="67">
        <dbReference type="Rhea" id="RHEA:41865"/>
    </physiologicalReaction>
</comment>
<dbReference type="GO" id="GO:0019171">
    <property type="term" value="F:(3R)-hydroxyacyl-[acyl-carrier-protein] dehydratase activity"/>
    <property type="evidence" value="ECO:0007669"/>
    <property type="project" value="UniProtKB-EC"/>
</dbReference>
<comment type="catalytic activity">
    <reaction evidence="51">
        <text>tetradecanoyl-[ACP] + H2O = tetradecanoate + holo-[ACP] + H(+)</text>
        <dbReference type="Rhea" id="RHEA:30123"/>
        <dbReference type="Rhea" id="RHEA-COMP:9648"/>
        <dbReference type="Rhea" id="RHEA-COMP:9685"/>
        <dbReference type="ChEBI" id="CHEBI:15377"/>
        <dbReference type="ChEBI" id="CHEBI:15378"/>
        <dbReference type="ChEBI" id="CHEBI:30807"/>
        <dbReference type="ChEBI" id="CHEBI:64479"/>
        <dbReference type="ChEBI" id="CHEBI:78477"/>
        <dbReference type="EC" id="3.1.2.14"/>
    </reaction>
    <physiologicalReaction direction="left-to-right" evidence="51">
        <dbReference type="Rhea" id="RHEA:30124"/>
    </physiologicalReaction>
</comment>
<dbReference type="SUPFAM" id="SSF53901">
    <property type="entry name" value="Thiolase-like"/>
    <property type="match status" value="1"/>
</dbReference>
<evidence type="ECO:0000256" key="38">
    <source>
        <dbReference type="ARBA" id="ARBA00047300"/>
    </source>
</evidence>
<dbReference type="Gene3D" id="3.40.366.10">
    <property type="entry name" value="Malonyl-Coenzyme A Acyl Carrier Protein, domain 2"/>
    <property type="match status" value="1"/>
</dbReference>
<dbReference type="InterPro" id="IPR020807">
    <property type="entry name" value="PKS_DH"/>
</dbReference>
<dbReference type="InterPro" id="IPR014030">
    <property type="entry name" value="Ketoacyl_synth_N"/>
</dbReference>
<evidence type="ECO:0000259" key="73">
    <source>
        <dbReference type="PROSITE" id="PS52019"/>
    </source>
</evidence>
<evidence type="ECO:0000256" key="46">
    <source>
        <dbReference type="ARBA" id="ARBA00047897"/>
    </source>
</evidence>
<comment type="catalytic activity">
    <reaction evidence="54">
        <text>a fatty acyl-[ACP] + malonyl-[ACP] + H(+) = a 3-oxoacyl-[ACP] + holo-[ACP] + CO2</text>
        <dbReference type="Rhea" id="RHEA:22836"/>
        <dbReference type="Rhea" id="RHEA-COMP:9623"/>
        <dbReference type="Rhea" id="RHEA-COMP:9685"/>
        <dbReference type="Rhea" id="RHEA-COMP:9916"/>
        <dbReference type="Rhea" id="RHEA-COMP:14125"/>
        <dbReference type="ChEBI" id="CHEBI:15378"/>
        <dbReference type="ChEBI" id="CHEBI:16526"/>
        <dbReference type="ChEBI" id="CHEBI:64479"/>
        <dbReference type="ChEBI" id="CHEBI:78449"/>
        <dbReference type="ChEBI" id="CHEBI:78776"/>
        <dbReference type="ChEBI" id="CHEBI:138651"/>
        <dbReference type="EC" id="2.3.1.41"/>
    </reaction>
    <physiologicalReaction direction="left-to-right" evidence="54">
        <dbReference type="Rhea" id="RHEA:22837"/>
    </physiologicalReaction>
</comment>
<evidence type="ECO:0000259" key="72">
    <source>
        <dbReference type="PROSITE" id="PS52004"/>
    </source>
</evidence>
<comment type="catalytic activity">
    <reaction evidence="45">
        <text>(2E)-hexadecenoyl-[ACP] + NADPH + H(+) = hexadecanoyl-[ACP] + NADP(+)</text>
        <dbReference type="Rhea" id="RHEA:41912"/>
        <dbReference type="Rhea" id="RHEA-COMP:9651"/>
        <dbReference type="Rhea" id="RHEA-COMP:9652"/>
        <dbReference type="ChEBI" id="CHEBI:15378"/>
        <dbReference type="ChEBI" id="CHEBI:57783"/>
        <dbReference type="ChEBI" id="CHEBI:58349"/>
        <dbReference type="ChEBI" id="CHEBI:78481"/>
        <dbReference type="ChEBI" id="CHEBI:78483"/>
    </reaction>
    <physiologicalReaction direction="left-to-right" evidence="45">
        <dbReference type="Rhea" id="RHEA:41913"/>
    </physiologicalReaction>
</comment>
<comment type="pathway">
    <text evidence="1">Lipid metabolism; fatty acid biosynthesis.</text>
</comment>
<evidence type="ECO:0000256" key="68">
    <source>
        <dbReference type="ARBA" id="ARBA00049533"/>
    </source>
</evidence>
<evidence type="ECO:0000256" key="24">
    <source>
        <dbReference type="ARBA" id="ARBA00023160"/>
    </source>
</evidence>
<comment type="catalytic activity">
    <reaction evidence="44">
        <text>dodecanoyl-[ACP] + malonyl-[ACP] + H(+) = 3-oxotetradecanoyl-[ACP] + holo-[ACP] + CO2</text>
        <dbReference type="Rhea" id="RHEA:41884"/>
        <dbReference type="Rhea" id="RHEA-COMP:9623"/>
        <dbReference type="Rhea" id="RHEA-COMP:9644"/>
        <dbReference type="Rhea" id="RHEA-COMP:9645"/>
        <dbReference type="Rhea" id="RHEA-COMP:9685"/>
        <dbReference type="ChEBI" id="CHEBI:15378"/>
        <dbReference type="ChEBI" id="CHEBI:16526"/>
        <dbReference type="ChEBI" id="CHEBI:64479"/>
        <dbReference type="ChEBI" id="CHEBI:65264"/>
        <dbReference type="ChEBI" id="CHEBI:78449"/>
        <dbReference type="ChEBI" id="CHEBI:78473"/>
    </reaction>
    <physiologicalReaction direction="left-to-right" evidence="44">
        <dbReference type="Rhea" id="RHEA:41885"/>
    </physiologicalReaction>
</comment>
<comment type="catalytic activity">
    <reaction evidence="62">
        <text>(2E)-tetradecenoyl-[ACP] + NADPH + H(+) = tetradecanoyl-[ACP] + NADP(+)</text>
        <dbReference type="Rhea" id="RHEA:41896"/>
        <dbReference type="Rhea" id="RHEA-COMP:9647"/>
        <dbReference type="Rhea" id="RHEA-COMP:9648"/>
        <dbReference type="ChEBI" id="CHEBI:15378"/>
        <dbReference type="ChEBI" id="CHEBI:57783"/>
        <dbReference type="ChEBI" id="CHEBI:58349"/>
        <dbReference type="ChEBI" id="CHEBI:78475"/>
        <dbReference type="ChEBI" id="CHEBI:78477"/>
    </reaction>
    <physiologicalReaction direction="left-to-right" evidence="62">
        <dbReference type="Rhea" id="RHEA:41897"/>
    </physiologicalReaction>
</comment>
<evidence type="ECO:0000256" key="66">
    <source>
        <dbReference type="ARBA" id="ARBA00049449"/>
    </source>
</evidence>
<comment type="catalytic activity">
    <reaction evidence="29">
        <text>(3R)-hydroxyhexanoyl-[ACP] = (2E)-hexenoyl-[ACP] + H2O</text>
        <dbReference type="Rhea" id="RHEA:41828"/>
        <dbReference type="Rhea" id="RHEA-COMP:9630"/>
        <dbReference type="Rhea" id="RHEA-COMP:9631"/>
        <dbReference type="ChEBI" id="CHEBI:15377"/>
        <dbReference type="ChEBI" id="CHEBI:78457"/>
        <dbReference type="ChEBI" id="CHEBI:78458"/>
    </reaction>
    <physiologicalReaction direction="left-to-right" evidence="29">
        <dbReference type="Rhea" id="RHEA:41829"/>
    </physiologicalReaction>
</comment>
<dbReference type="Gene3D" id="3.40.50.150">
    <property type="entry name" value="Vaccinia Virus protein VP39"/>
    <property type="match status" value="1"/>
</dbReference>
<comment type="catalytic activity">
    <reaction evidence="43">
        <text>(2E)-butenoyl-[ACP] + NADPH + H(+) = butanoyl-[ACP] + NADP(+)</text>
        <dbReference type="Rhea" id="RHEA:41812"/>
        <dbReference type="Rhea" id="RHEA-COMP:9627"/>
        <dbReference type="Rhea" id="RHEA-COMP:9628"/>
        <dbReference type="ChEBI" id="CHEBI:15378"/>
        <dbReference type="ChEBI" id="CHEBI:57783"/>
        <dbReference type="ChEBI" id="CHEBI:58349"/>
        <dbReference type="ChEBI" id="CHEBI:78453"/>
        <dbReference type="ChEBI" id="CHEBI:78454"/>
    </reaction>
    <physiologicalReaction direction="left-to-right" evidence="43">
        <dbReference type="Rhea" id="RHEA:41813"/>
    </physiologicalReaction>
</comment>
<dbReference type="InterPro" id="IPR014043">
    <property type="entry name" value="Acyl_transferase_dom"/>
</dbReference>
<accession>A0A6P3VFB9</accession>
<keyword evidence="20" id="KW-0007">Acetylation</keyword>
<keyword evidence="21" id="KW-0560">Oxidoreductase</keyword>
<dbReference type="InterPro" id="IPR050091">
    <property type="entry name" value="PKS_NRPS_Biosynth_Enz"/>
</dbReference>
<comment type="catalytic activity">
    <reaction evidence="65">
        <text>3-oxooctanoyl-[ACP] + NADPH + H(+) = (3R)-hydroxyoctanoyl-[ACP] + NADP(+)</text>
        <dbReference type="Rhea" id="RHEA:41840"/>
        <dbReference type="Rhea" id="RHEA-COMP:9633"/>
        <dbReference type="Rhea" id="RHEA-COMP:9634"/>
        <dbReference type="ChEBI" id="CHEBI:15378"/>
        <dbReference type="ChEBI" id="CHEBI:57783"/>
        <dbReference type="ChEBI" id="CHEBI:58349"/>
        <dbReference type="ChEBI" id="CHEBI:78460"/>
        <dbReference type="ChEBI" id="CHEBI:78461"/>
    </reaction>
    <physiologicalReaction direction="left-to-right" evidence="65">
        <dbReference type="Rhea" id="RHEA:41841"/>
    </physiologicalReaction>
</comment>
<evidence type="ECO:0000256" key="9">
    <source>
        <dbReference type="ARBA" id="ARBA00013258"/>
    </source>
</evidence>
<keyword evidence="18" id="KW-0521">NADP</keyword>
<dbReference type="FunFam" id="3.90.180.10:FF:000015">
    <property type="entry name" value="Fatty acid synthase"/>
    <property type="match status" value="1"/>
</dbReference>
<dbReference type="FunFam" id="1.10.1200.10:FF:000013">
    <property type="entry name" value="Fatty acid synthase"/>
    <property type="match status" value="1"/>
</dbReference>
<dbReference type="EC" id="1.1.1.100" evidence="5"/>
<keyword evidence="23" id="KW-0443">Lipid metabolism</keyword>
<evidence type="ECO:0000256" key="52">
    <source>
        <dbReference type="ARBA" id="ARBA00048404"/>
    </source>
</evidence>
<evidence type="ECO:0000256" key="16">
    <source>
        <dbReference type="ARBA" id="ARBA00022801"/>
    </source>
</evidence>
<feature type="domain" description="Carrier" evidence="71">
    <location>
        <begin position="2121"/>
        <end position="2201"/>
    </location>
</feature>
<dbReference type="CDD" id="cd05195">
    <property type="entry name" value="enoyl_red"/>
    <property type="match status" value="1"/>
</dbReference>
<reference evidence="75" key="1">
    <citation type="submission" date="2025-08" db="UniProtKB">
        <authorList>
            <consortium name="RefSeq"/>
        </authorList>
    </citation>
    <scope>IDENTIFICATION</scope>
</reference>
<evidence type="ECO:0000256" key="1">
    <source>
        <dbReference type="ARBA" id="ARBA00005194"/>
    </source>
</evidence>
<evidence type="ECO:0000256" key="55">
    <source>
        <dbReference type="ARBA" id="ARBA00048571"/>
    </source>
</evidence>
<dbReference type="PROSITE" id="PS00606">
    <property type="entry name" value="KS3_1"/>
    <property type="match status" value="1"/>
</dbReference>
<evidence type="ECO:0000256" key="29">
    <source>
        <dbReference type="ARBA" id="ARBA00023373"/>
    </source>
</evidence>
<keyword evidence="15" id="KW-0702">S-nitrosylation</keyword>
<name>A0A6P3VFB9_CLUHA</name>
<evidence type="ECO:0000256" key="54">
    <source>
        <dbReference type="ARBA" id="ARBA00048506"/>
    </source>
</evidence>
<dbReference type="InterPro" id="IPR029063">
    <property type="entry name" value="SAM-dependent_MTases_sf"/>
</dbReference>
<sequence>MEDIVIAGISGRLPESNNLEEFWENLFNCVDMVTEDDRRWKPGVYGLPRRNGKLKEIDRFDAAFFGVHPKQAHTMDPQLRLMLEIAYEAIVDGGINPLTMRGSKTGVYIGVSGSEAGEAFSRDPEELLGYSMTGCQRAMFANRISYFFDFNGPSTAIDTACSSSLLALENAFNAIRHGHCEAALVGGVNLLLKPNTSVQFMKLGMLSPEGTCKSFDSSGNGYCRSEAAVAVLLTKRSAAKRVYATVLNAGNNTDGYKEQGVTFPSGEMQQRLVRSLYQEAGVSLEQVEYIEAHGTGTKVGDPQEVNGIVGVFCQEERKPLLIGSTKSNMGHPEPASGLAALAKVVLSLEHGMWAPNIHYQNPNPDIPALVDGRLQVVTTPTPTSGGIVGINSFGFGGSNVHIILQPPTSRISPTSKMESQSTQLPKLVQVCGRTEKAVDELLLQAKKCADDHSFLNLLNEVSGMPTASMPYRGYALTGTETDSREINQPSPAPRPLWYICSGMGTQWAGMGRSLMQLPGFRESIQRSDVALKDTGLCISKLLMESDETTFEDTVHAFVGLAAIQIAQIDMLKNMGLQPDGIVGHSVGELACGYADGSLSHTEAILAAYWRGRCIKEANLPPGGMAAVGLTWEECKAQCPQGVVPACHNAEDTVTISGPQEAVSKFVAELKESGVFAKEVRSAGVAFHSYYMASIAPNLLAALQRVIKSPKPRSPRWISTSIPKEDWESPLALYSSAEYHVNNLVSPVLFQEALGSVPDNAVLVEIAPHALLQAILKRSLKPTCAILPLMKRGHANNLEFFLSHIGKVYMHGINLDSNKLFPALEYPVPAGTTQISPYISWDHSQVWDVPKAEDFPCGSGGPSSAVVYNIDLNPESPDAYLEGHCIDGRVLYPATGYLALAWRTLIRSLGTVMEQTPVIFQDVTIHNATILPKEGSVQLEVRLMPVTNRFEVSENGTLAVSGKISLLEDAALDYFHSQLDQAVNTGKQEPKLKSGDIYKELRLRGYDYRGTFRGILESNGAGDQGKLEWTGNWVTFLDTMLQMIVVGLSGRSLRLPTRIRSVYLDPTWHKKSVQDYTNDKKAVDVYVNRCLDNITAGGVQICGLHATVAPRRQQQQRAATLEEFVFVPYCQTDCLDTDETLREQMKGCKVLINRLQGKLRHQGVKISIPGLEDVSEAGLNDTQVDEGLLRLLSELCGLELNGNLQSELELTVEKERNCLLTDPLLNGLLDSQTLRHCLDTVLENSTPGRVKVIEVMSGEGGIFSRAVDLLNIQPMLQVDYIASDASADLLAPLQGSLDEIGVSSAVWDPTKGAATGALTKADVVIYNCVLSDISSVEMMDNLASAARDGGFVLLHTLLKGDTLGDTLAFLTSQKDQKGLLTQAEWEKLIDQASLNVVAMKKSFYGTVMFLCRKRTSSKQPVFLSVDNMDYKWVETLQSTLAQTSDDTLWLTATQSHNGVVGMVNCLRQEPGGNRIRCAFVSNLSESSTTPSLLPTTKEMQGVMERDLAMNVSRDGVWGAFRHQLIPQKLEVEQTEQAYVNVLTRGDLSSLRWITSPLRYFVPSDPNVQLCQVFYASLNFRDIMLATGKLPPDAIPGDLALQQCMLGMEFSGQDPSGRRVMGLLPAKGLATCVDADTRFLWDVPSPWTLEQAASVPVVYATAYYALVVRGRLRIGESVLIHSGSGGVGQAAIAIALSMQCQVYTTVGSGEKRRYLQERFPQLSATSFANSRDASFEQHVLQQTQGKGVDVVLNSLAEEKLQASLRCLARHGRFLEIGKYDLSNNTPLGMALFLRNVSFHGILLDALFEEGNREWVEVSQLLREGIQEGTVQPLRTTIFQRSEVEDAFRYMAQGKHIGKVLLQVRSEDKKSGVTPLSVPAICRTFFPSSSSYIITGGLGGFGLELAHWLTERGARRLVLTSRSGIRNGYQAKRVQEWQAMGVKVLVSTCDVSTLEGAEQLITEASKLGPVGGVFHLAMVLKDGMLENLSPQHFLDVNKPKYNGTIHLDRVTRQQCPDLKQFVAFSSVSCGRGNAGQSNYGFANSAMERVCERRRHDGLPALAIQWGAIGDVGVVLETMGGNDTVIGGTLPQRISSCMEVLDSLLCQSRPVMSSFVMVDKVIAVKGDTGGQKDLVEAVAHILGVRDVSTLNADASLADLGLDSLMGVEVRQTLERDYDIVMAMREIRLLTINKLKELSSQPGDKEESRTQSSKKSGPRALLESDLSLMLVNPDGPTVTPLNEVKSTERPLFLVHPIEGSVSALRTLTSKLNVPCYGLQCTKAAPLDSIHSMAAYYMECVQKVQPEGPYRIAGYSFGACVAFEMSSQLQVAGYPVEHLFLFDGSHSYVAAYTQSYRAKLTPGNESEAETEALCAFIQQFTGIEYNKLLETLLPLPDLEARVNVAVDLITSGHKNISRPSLHFAASTFYQKLKAADSYVPANMYHGSITLLKAKTSSDYGEGLGADYKLHEVCDGKVSVHVIEGDHRTFLEGEGVETISGVLHSSLAESQG</sequence>
<evidence type="ECO:0000256" key="20">
    <source>
        <dbReference type="ARBA" id="ARBA00022990"/>
    </source>
</evidence>
<comment type="catalytic activity">
    <reaction evidence="42">
        <text>tetradecanoyl-[ACP] + malonyl-[ACP] + H(+) = 3-oxohexadecanoyl-[ACP] + holo-[ACP] + CO2</text>
        <dbReference type="Rhea" id="RHEA:41900"/>
        <dbReference type="Rhea" id="RHEA-COMP:9623"/>
        <dbReference type="Rhea" id="RHEA-COMP:9648"/>
        <dbReference type="Rhea" id="RHEA-COMP:9649"/>
        <dbReference type="Rhea" id="RHEA-COMP:9685"/>
        <dbReference type="ChEBI" id="CHEBI:15378"/>
        <dbReference type="ChEBI" id="CHEBI:16526"/>
        <dbReference type="ChEBI" id="CHEBI:64479"/>
        <dbReference type="ChEBI" id="CHEBI:78449"/>
        <dbReference type="ChEBI" id="CHEBI:78477"/>
        <dbReference type="ChEBI" id="CHEBI:78478"/>
    </reaction>
    <physiologicalReaction direction="left-to-right" evidence="42">
        <dbReference type="Rhea" id="RHEA:41901"/>
    </physiologicalReaction>
</comment>
<dbReference type="InterPro" id="IPR049391">
    <property type="entry name" value="FAS_pseudo-KR"/>
</dbReference>
<dbReference type="OrthoDB" id="329835at2759"/>
<dbReference type="InterPro" id="IPR016036">
    <property type="entry name" value="Malonyl_transacylase_ACP-bd"/>
</dbReference>
<comment type="catalytic activity">
    <reaction evidence="46">
        <text>(2E)-hexenoyl-[ACP] + NADPH + H(+) = hexanoyl-[ACP] + NADP(+)</text>
        <dbReference type="Rhea" id="RHEA:41832"/>
        <dbReference type="Rhea" id="RHEA-COMP:9631"/>
        <dbReference type="Rhea" id="RHEA-COMP:9632"/>
        <dbReference type="ChEBI" id="CHEBI:15378"/>
        <dbReference type="ChEBI" id="CHEBI:57783"/>
        <dbReference type="ChEBI" id="CHEBI:58349"/>
        <dbReference type="ChEBI" id="CHEBI:78458"/>
        <dbReference type="ChEBI" id="CHEBI:78459"/>
    </reaction>
    <physiologicalReaction direction="left-to-right" evidence="46">
        <dbReference type="Rhea" id="RHEA:41833"/>
    </physiologicalReaction>
</comment>
<evidence type="ECO:0000256" key="44">
    <source>
        <dbReference type="ARBA" id="ARBA00047578"/>
    </source>
</evidence>
<dbReference type="Gene3D" id="3.40.47.10">
    <property type="match status" value="1"/>
</dbReference>
<evidence type="ECO:0000256" key="67">
    <source>
        <dbReference type="ARBA" id="ARBA00049521"/>
    </source>
</evidence>
<comment type="catalytic activity">
    <reaction evidence="49">
        <text>hexadecanoyl-[ACP] + malonyl-[ACP] + H(+) = 3-oxooctadecanoyl-[ACP] + holo-[ACP] + CO2</text>
        <dbReference type="Rhea" id="RHEA:41916"/>
        <dbReference type="Rhea" id="RHEA-COMP:9623"/>
        <dbReference type="Rhea" id="RHEA-COMP:9652"/>
        <dbReference type="Rhea" id="RHEA-COMP:9653"/>
        <dbReference type="Rhea" id="RHEA-COMP:9685"/>
        <dbReference type="ChEBI" id="CHEBI:15378"/>
        <dbReference type="ChEBI" id="CHEBI:16526"/>
        <dbReference type="ChEBI" id="CHEBI:64479"/>
        <dbReference type="ChEBI" id="CHEBI:78449"/>
        <dbReference type="ChEBI" id="CHEBI:78483"/>
        <dbReference type="ChEBI" id="CHEBI:78487"/>
    </reaction>
    <physiologicalReaction direction="left-to-right" evidence="49">
        <dbReference type="Rhea" id="RHEA:41917"/>
    </physiologicalReaction>
</comment>
<organism evidence="74 75">
    <name type="scientific">Clupea harengus</name>
    <name type="common">Atlantic herring</name>
    <dbReference type="NCBI Taxonomy" id="7950"/>
    <lineage>
        <taxon>Eukaryota</taxon>
        <taxon>Metazoa</taxon>
        <taxon>Chordata</taxon>
        <taxon>Craniata</taxon>
        <taxon>Vertebrata</taxon>
        <taxon>Euteleostomi</taxon>
        <taxon>Actinopterygii</taxon>
        <taxon>Neopterygii</taxon>
        <taxon>Teleostei</taxon>
        <taxon>Clupei</taxon>
        <taxon>Clupeiformes</taxon>
        <taxon>Clupeoidei</taxon>
        <taxon>Clupeidae</taxon>
        <taxon>Clupea</taxon>
    </lineage>
</organism>
<keyword evidence="17" id="KW-0276">Fatty acid metabolism</keyword>
<dbReference type="PROSITE" id="PS52004">
    <property type="entry name" value="KS3_2"/>
    <property type="match status" value="1"/>
</dbReference>
<dbReference type="SMART" id="SM00822">
    <property type="entry name" value="PKS_KR"/>
    <property type="match status" value="1"/>
</dbReference>
<evidence type="ECO:0000256" key="36">
    <source>
        <dbReference type="ARBA" id="ARBA00023442"/>
    </source>
</evidence>
<dbReference type="InterPro" id="IPR016035">
    <property type="entry name" value="Acyl_Trfase/lysoPLipase"/>
</dbReference>
<dbReference type="InterPro" id="IPR009081">
    <property type="entry name" value="PP-bd_ACP"/>
</dbReference>
<evidence type="ECO:0000256" key="51">
    <source>
        <dbReference type="ARBA" id="ARBA00048289"/>
    </source>
</evidence>
<comment type="catalytic activity">
    <reaction evidence="34">
        <text>(3R)-hydroxyhexadecanoyl-[ACP] = (2E)-hexadecenoyl-[ACP] + H2O</text>
        <dbReference type="Rhea" id="RHEA:41908"/>
        <dbReference type="Rhea" id="RHEA-COMP:9650"/>
        <dbReference type="Rhea" id="RHEA-COMP:9651"/>
        <dbReference type="ChEBI" id="CHEBI:15377"/>
        <dbReference type="ChEBI" id="CHEBI:78480"/>
        <dbReference type="ChEBI" id="CHEBI:78481"/>
    </reaction>
    <physiologicalReaction direction="left-to-right" evidence="34">
        <dbReference type="Rhea" id="RHEA:41909"/>
    </physiologicalReaction>
</comment>
<dbReference type="InterPro" id="IPR016039">
    <property type="entry name" value="Thiolase-like"/>
</dbReference>
<feature type="active site" description="Proton donor; for dehydratase activity" evidence="69">
    <location>
        <position position="1037"/>
    </location>
</feature>
<dbReference type="Pfam" id="PF08659">
    <property type="entry name" value="KR"/>
    <property type="match status" value="1"/>
</dbReference>
<comment type="catalytic activity">
    <reaction evidence="35">
        <text>(3R)-hydroxybutanoyl-[ACP] = (2E)-butenoyl-[ACP] + H2O</text>
        <dbReference type="Rhea" id="RHEA:41808"/>
        <dbReference type="Rhea" id="RHEA-COMP:9626"/>
        <dbReference type="Rhea" id="RHEA-COMP:9627"/>
        <dbReference type="ChEBI" id="CHEBI:15377"/>
        <dbReference type="ChEBI" id="CHEBI:78451"/>
        <dbReference type="ChEBI" id="CHEBI:78453"/>
    </reaction>
    <physiologicalReaction direction="left-to-right" evidence="35">
        <dbReference type="Rhea" id="RHEA:41809"/>
    </physiologicalReaction>
</comment>
<dbReference type="GeneID" id="105888867"/>
<evidence type="ECO:0000256" key="33">
    <source>
        <dbReference type="ARBA" id="ARBA00023399"/>
    </source>
</evidence>
<dbReference type="Gene3D" id="3.90.180.10">
    <property type="entry name" value="Medium-chain alcohol dehydrogenases, catalytic domain"/>
    <property type="match status" value="1"/>
</dbReference>
<evidence type="ECO:0000256" key="43">
    <source>
        <dbReference type="ARBA" id="ARBA00047500"/>
    </source>
</evidence>
<feature type="region of interest" description="Disordered" evidence="70">
    <location>
        <begin position="2194"/>
        <end position="2214"/>
    </location>
</feature>
<evidence type="ECO:0000256" key="25">
    <source>
        <dbReference type="ARBA" id="ARBA00023239"/>
    </source>
</evidence>
<evidence type="ECO:0000256" key="23">
    <source>
        <dbReference type="ARBA" id="ARBA00023098"/>
    </source>
</evidence>
<keyword evidence="74" id="KW-1185">Reference proteome</keyword>
<dbReference type="InterPro" id="IPR032821">
    <property type="entry name" value="PKS_assoc"/>
</dbReference>
<dbReference type="InterPro" id="IPR036736">
    <property type="entry name" value="ACP-like_sf"/>
</dbReference>
<dbReference type="SMART" id="SM00827">
    <property type="entry name" value="PKS_AT"/>
    <property type="match status" value="1"/>
</dbReference>
<evidence type="ECO:0000256" key="35">
    <source>
        <dbReference type="ARBA" id="ARBA00023402"/>
    </source>
</evidence>
<dbReference type="InterPro" id="IPR011032">
    <property type="entry name" value="GroES-like_sf"/>
</dbReference>
<dbReference type="GO" id="GO:0031177">
    <property type="term" value="F:phosphopantetheine binding"/>
    <property type="evidence" value="ECO:0007669"/>
    <property type="project" value="InterPro"/>
</dbReference>
<dbReference type="Pfam" id="PF00550">
    <property type="entry name" value="PP-binding"/>
    <property type="match status" value="1"/>
</dbReference>
<dbReference type="SUPFAM" id="SSF47336">
    <property type="entry name" value="ACP-like"/>
    <property type="match status" value="1"/>
</dbReference>
<evidence type="ECO:0000256" key="11">
    <source>
        <dbReference type="ARBA" id="ARBA00022450"/>
    </source>
</evidence>
<keyword evidence="25" id="KW-0456">Lyase</keyword>